<keyword evidence="3" id="KW-1185">Reference proteome</keyword>
<proteinExistence type="predicted"/>
<name>A0A371DC91_9APHY</name>
<evidence type="ECO:0000313" key="3">
    <source>
        <dbReference type="Proteomes" id="UP000256964"/>
    </source>
</evidence>
<dbReference type="OrthoDB" id="6359816at2759"/>
<dbReference type="STRING" id="139420.A0A371DC91"/>
<organism evidence="2 3">
    <name type="scientific">Lentinus brumalis</name>
    <dbReference type="NCBI Taxonomy" id="2498619"/>
    <lineage>
        <taxon>Eukaryota</taxon>
        <taxon>Fungi</taxon>
        <taxon>Dikarya</taxon>
        <taxon>Basidiomycota</taxon>
        <taxon>Agaricomycotina</taxon>
        <taxon>Agaricomycetes</taxon>
        <taxon>Polyporales</taxon>
        <taxon>Polyporaceae</taxon>
        <taxon>Lentinus</taxon>
    </lineage>
</organism>
<evidence type="ECO:0000313" key="2">
    <source>
        <dbReference type="EMBL" id="RDX50130.1"/>
    </source>
</evidence>
<reference evidence="2 3" key="1">
    <citation type="journal article" date="2018" name="Biotechnol. Biofuels">
        <title>Integrative visual omics of the white-rot fungus Polyporus brumalis exposes the biotechnological potential of its oxidative enzymes for delignifying raw plant biomass.</title>
        <authorList>
            <person name="Miyauchi S."/>
            <person name="Rancon A."/>
            <person name="Drula E."/>
            <person name="Hage H."/>
            <person name="Chaduli D."/>
            <person name="Favel A."/>
            <person name="Grisel S."/>
            <person name="Henrissat B."/>
            <person name="Herpoel-Gimbert I."/>
            <person name="Ruiz-Duenas F.J."/>
            <person name="Chevret D."/>
            <person name="Hainaut M."/>
            <person name="Lin J."/>
            <person name="Wang M."/>
            <person name="Pangilinan J."/>
            <person name="Lipzen A."/>
            <person name="Lesage-Meessen L."/>
            <person name="Navarro D."/>
            <person name="Riley R."/>
            <person name="Grigoriev I.V."/>
            <person name="Zhou S."/>
            <person name="Raouche S."/>
            <person name="Rosso M.N."/>
        </authorList>
    </citation>
    <scope>NUCLEOTIDE SEQUENCE [LARGE SCALE GENOMIC DNA]</scope>
    <source>
        <strain evidence="2 3">BRFM 1820</strain>
    </source>
</reference>
<dbReference type="InterPro" id="IPR011333">
    <property type="entry name" value="SKP1/BTB/POZ_sf"/>
</dbReference>
<feature type="compositionally biased region" description="Basic residues" evidence="1">
    <location>
        <begin position="13"/>
        <end position="22"/>
    </location>
</feature>
<dbReference type="AlphaFoldDB" id="A0A371DC91"/>
<feature type="region of interest" description="Disordered" evidence="1">
    <location>
        <begin position="1"/>
        <end position="28"/>
    </location>
</feature>
<evidence type="ECO:0000256" key="1">
    <source>
        <dbReference type="SAM" id="MobiDB-lite"/>
    </source>
</evidence>
<evidence type="ECO:0008006" key="4">
    <source>
        <dbReference type="Google" id="ProtNLM"/>
    </source>
</evidence>
<dbReference type="Proteomes" id="UP000256964">
    <property type="component" value="Unassembled WGS sequence"/>
</dbReference>
<accession>A0A371DC91</accession>
<dbReference type="Gene3D" id="3.30.710.10">
    <property type="entry name" value="Potassium Channel Kv1.1, Chain A"/>
    <property type="match status" value="1"/>
</dbReference>
<feature type="region of interest" description="Disordered" evidence="1">
    <location>
        <begin position="163"/>
        <end position="209"/>
    </location>
</feature>
<feature type="compositionally biased region" description="Basic and acidic residues" evidence="1">
    <location>
        <begin position="198"/>
        <end position="209"/>
    </location>
</feature>
<protein>
    <recommendedName>
        <fullName evidence="4">BTB domain-containing protein</fullName>
    </recommendedName>
</protein>
<gene>
    <name evidence="2" type="ORF">OH76DRAFT_1403001</name>
</gene>
<dbReference type="EMBL" id="KZ857401">
    <property type="protein sequence ID" value="RDX50130.1"/>
    <property type="molecule type" value="Genomic_DNA"/>
</dbReference>
<sequence>MSDAESVSVNVKVPRKGKKVPRSRSGVVPQRPVAGASVVPADLRLGAQAVPVVSRSRDEVQRTALLASVVGQPFEDVKFWVFSRRTLDGAADTPLPLLANSSLIRKASLHFGFLFTAGFAESGIADMDAPYPSTRLSFTEFYDYASDSDLEDQDEEASAAIETVSLPVDEDSRVHDGSPALADEEKPPESSGKGKQRATPDKSKDEDHAAKIAKPGKVVFLEDIAYATWKAFIVYAYLGELNFAPLRSENKTRPSRCLHSHGPPPCSPKSMYRLAEKYDIVDLKQEALKSIQSKLSPHNILEEIFSTFTSLYPAVQAMELEYLHAHGGDTGIQARLPKWLEAMEDGHLPKGAAGIVASLLAKYTAPPPPPSPYGCNTTTSMYCNSCRRTY</sequence>